<evidence type="ECO:0000256" key="2">
    <source>
        <dbReference type="SAM" id="SignalP"/>
    </source>
</evidence>
<gene>
    <name evidence="3" type="ORF">DFP82_101412</name>
</gene>
<dbReference type="AlphaFoldDB" id="A0A2V4V548"/>
<keyword evidence="1" id="KW-0812">Transmembrane</keyword>
<feature type="signal peptide" evidence="2">
    <location>
        <begin position="1"/>
        <end position="20"/>
    </location>
</feature>
<protein>
    <submittedName>
        <fullName evidence="3">Uncharacterized protein</fullName>
    </submittedName>
</protein>
<dbReference type="Gene3D" id="2.60.40.3680">
    <property type="match status" value="1"/>
</dbReference>
<dbReference type="EMBL" id="QJSU01000001">
    <property type="protein sequence ID" value="PYE41091.1"/>
    <property type="molecule type" value="Genomic_DNA"/>
</dbReference>
<feature type="transmembrane region" description="Helical" evidence="1">
    <location>
        <begin position="316"/>
        <end position="338"/>
    </location>
</feature>
<proteinExistence type="predicted"/>
<evidence type="ECO:0000313" key="3">
    <source>
        <dbReference type="EMBL" id="PYE41091.1"/>
    </source>
</evidence>
<keyword evidence="1" id="KW-1133">Transmembrane helix</keyword>
<accession>A0A2V4V548</accession>
<organism evidence="3 4">
    <name type="scientific">Psychrobacter fozii</name>
    <dbReference type="NCBI Taxonomy" id="198480"/>
    <lineage>
        <taxon>Bacteria</taxon>
        <taxon>Pseudomonadati</taxon>
        <taxon>Pseudomonadota</taxon>
        <taxon>Gammaproteobacteria</taxon>
        <taxon>Moraxellales</taxon>
        <taxon>Moraxellaceae</taxon>
        <taxon>Psychrobacter</taxon>
    </lineage>
</organism>
<dbReference type="Proteomes" id="UP000247746">
    <property type="component" value="Unassembled WGS sequence"/>
</dbReference>
<keyword evidence="1" id="KW-0472">Membrane</keyword>
<keyword evidence="4" id="KW-1185">Reference proteome</keyword>
<feature type="transmembrane region" description="Helical" evidence="1">
    <location>
        <begin position="240"/>
        <end position="262"/>
    </location>
</feature>
<sequence>MFRFTIIGLLLLSASMFSYANMASPIDDGTFASTAYSSTDIDILSETIDINISKGFHKADYDIAYEIYSDKAEERIPLIFEVFEEYMSDDSYESFVIKVDGQTVPVLKNYDYESGSTALPSYYDAETDTAIPFNSNAKYFEIDLSKGNHVITVDYSAYPTIDRSNWTNQYIYSYSLKPAKTWKSFGDLTVNLKIADESQYLKTNLGKPLSGAIQVDSKWFFDHIPKDVLEISYQQPPSSLAQWLIDLDGRVVFLVSIMLFGFIHYRSLRWSHERRSKKAKTILWLGVLIVPFIALMIVFYKIYLIDWLLGENASRYHGYIFLIVVFGYPLALPFYLIIMKLCDSYLKRIFYYPHK</sequence>
<comment type="caution">
    <text evidence="3">The sequence shown here is derived from an EMBL/GenBank/DDBJ whole genome shotgun (WGS) entry which is preliminary data.</text>
</comment>
<name>A0A2V4V548_9GAMM</name>
<keyword evidence="2" id="KW-0732">Signal</keyword>
<feature type="transmembrane region" description="Helical" evidence="1">
    <location>
        <begin position="282"/>
        <end position="304"/>
    </location>
</feature>
<feature type="chain" id="PRO_5016147615" evidence="2">
    <location>
        <begin position="21"/>
        <end position="355"/>
    </location>
</feature>
<reference evidence="3 4" key="1">
    <citation type="submission" date="2018-06" db="EMBL/GenBank/DDBJ databases">
        <title>Genomic Encyclopedia of Type Strains, Phase III (KMG-III): the genomes of soil and plant-associated and newly described type strains.</title>
        <authorList>
            <person name="Whitman W."/>
        </authorList>
    </citation>
    <scope>NUCLEOTIDE SEQUENCE [LARGE SCALE GENOMIC DNA]</scope>
    <source>
        <strain evidence="3 4">CECT 5889</strain>
    </source>
</reference>
<evidence type="ECO:0000256" key="1">
    <source>
        <dbReference type="SAM" id="Phobius"/>
    </source>
</evidence>
<evidence type="ECO:0000313" key="4">
    <source>
        <dbReference type="Proteomes" id="UP000247746"/>
    </source>
</evidence>